<dbReference type="InterPro" id="IPR010592">
    <property type="entry name" value="CypI"/>
</dbReference>
<dbReference type="Gene3D" id="3.40.190.190">
    <property type="entry name" value="CypI, domain 2"/>
    <property type="match status" value="1"/>
</dbReference>
<feature type="chain" id="PRO_5026991176" evidence="1">
    <location>
        <begin position="20"/>
        <end position="440"/>
    </location>
</feature>
<dbReference type="PROSITE" id="PS51257">
    <property type="entry name" value="PROKAR_LIPOPROTEIN"/>
    <property type="match status" value="1"/>
</dbReference>
<organism evidence="2 3">
    <name type="scientific">Mycoplasma miroungirhinis</name>
    <dbReference type="NCBI Taxonomy" id="754516"/>
    <lineage>
        <taxon>Bacteria</taxon>
        <taxon>Bacillati</taxon>
        <taxon>Mycoplasmatota</taxon>
        <taxon>Mollicutes</taxon>
        <taxon>Mycoplasmataceae</taxon>
        <taxon>Mycoplasma</taxon>
    </lineage>
</organism>
<dbReference type="AlphaFoldDB" id="A0A6M4JDI4"/>
<dbReference type="InterPro" id="IPR043099">
    <property type="entry name" value="CypI_dom_I"/>
</dbReference>
<sequence>MKKNKTLIWKILGAGLALAGTGIFAISCAQPVQEQTPKKENKQETTPTTPKAIANWDTNIVITYGSANDGFKKKDPKTQKSPHDIFLENLERKFNELKNADPNLRVNADVKFNTAENFDEESMKNSLLSDDVDNDLSIIGYKSIDDKIDKTNLDKYPHYVGNTETLAFKWTVEDNANYVDGSDNDPLVKGAKENNKVWFDNNGEFPQWYTIEDELKWDGSKYAAFYDDTNRLTQFYRGAIYISGTDEELQAIENAWKTKNWDEFSKYGIIYKNTTSLGKYRLQAHLLAQHFNLTPLEVNTYFTEQKNKDNKKVSLGKFSTQLGKKDSLGHTFHIAFGDEGEMNWNRSTNDKDDKFKPTDPNAKIRVLTLTGPSPYNAVFSRQGLPKAESQLIMKALESLSIDENQLGIYTGFNKFISGDDNMFKTYIDIYNGNTIDTKNK</sequence>
<gene>
    <name evidence="2" type="ORF">HLA92_03020</name>
</gene>
<protein>
    <submittedName>
        <fullName evidence="2">ABC transporter substrate-binding protein</fullName>
    </submittedName>
</protein>
<proteinExistence type="predicted"/>
<evidence type="ECO:0000313" key="3">
    <source>
        <dbReference type="Proteomes" id="UP000502118"/>
    </source>
</evidence>
<dbReference type="Proteomes" id="UP000502118">
    <property type="component" value="Chromosome"/>
</dbReference>
<keyword evidence="1" id="KW-0732">Signal</keyword>
<dbReference type="EMBL" id="CP053097">
    <property type="protein sequence ID" value="QJR44385.1"/>
    <property type="molecule type" value="Genomic_DNA"/>
</dbReference>
<dbReference type="InterPro" id="IPR043100">
    <property type="entry name" value="CypI_dom_II"/>
</dbReference>
<evidence type="ECO:0000256" key="1">
    <source>
        <dbReference type="SAM" id="SignalP"/>
    </source>
</evidence>
<name>A0A6M4JDI4_9MOLU</name>
<accession>A0A6M4JDI4</accession>
<feature type="signal peptide" evidence="1">
    <location>
        <begin position="1"/>
        <end position="19"/>
    </location>
</feature>
<evidence type="ECO:0000313" key="2">
    <source>
        <dbReference type="EMBL" id="QJR44385.1"/>
    </source>
</evidence>
<reference evidence="2 3" key="1">
    <citation type="submission" date="2020-05" db="EMBL/GenBank/DDBJ databases">
        <title>Novel Mycoplasma species detected in Mirounga angustirostris (northern elephant seal) from the USA.</title>
        <authorList>
            <person name="Volokhov D.V."/>
        </authorList>
    </citation>
    <scope>NUCLEOTIDE SEQUENCE [LARGE SCALE GENOMIC DNA]</scope>
    <source>
        <strain evidence="2 3">Mirounga ES2806-NAS</strain>
    </source>
</reference>
<dbReference type="NCBIfam" id="NF045838">
    <property type="entry name" value="MG289_thiam_LP"/>
    <property type="match status" value="1"/>
</dbReference>
<dbReference type="Pfam" id="PF06646">
    <property type="entry name" value="CypI"/>
    <property type="match status" value="1"/>
</dbReference>
<keyword evidence="3" id="KW-1185">Reference proteome</keyword>
<dbReference type="KEGG" id="mmio:HLA92_03020"/>
<dbReference type="Gene3D" id="3.40.190.180">
    <property type="entry name" value="Cypl, domain I"/>
    <property type="match status" value="1"/>
</dbReference>
<dbReference type="RefSeq" id="WP_171113410.1">
    <property type="nucleotide sequence ID" value="NZ_CP053097.1"/>
</dbReference>